<keyword evidence="5" id="KW-0694">RNA-binding</keyword>
<dbReference type="GO" id="GO:0005634">
    <property type="term" value="C:nucleus"/>
    <property type="evidence" value="ECO:0007669"/>
    <property type="project" value="UniProtKB-SubCell"/>
</dbReference>
<proteinExistence type="predicted"/>
<keyword evidence="8" id="KW-0539">Nucleus</keyword>
<sequence length="943" mass="108446">MELESKIIMKGARKQKRAYHRLLKDMNIKCCDKPTQNLMICNAGLSTGLEQEMLQNIVSPILPNCELIMPPGRTYSFIKCNSETDAIELYNKIHGRVKLEGQTTPLYLTYTESVPNLNTNSDYVLPPGLKIIEDFISKEEEKLLLGIVDWTEKGPFSSDLKYRKVKHFGYEFQYHSNKVDPDVPIMPIPEECKFLQDLFKKHGCGEYEYDQLTVNHYLPGQGIPPHIDTHSPFEDTILSLSLGSSCVMNFKRGDKKIDVVLPPCSLLIMTGEARYAWTHGICSKNSDLVRTTNGLIKQTRDIRTSFTFRKVRRGPCPCNFVEYCDTKKDSISALTDDKAGAELEKSYVHKVYDEISDHFSETRNKGWPNVIKFLNSLNNGALIIDVGCGNGKYLQTNENIFKVGCDRSFKLTEICRQRNFEVLLSDCLYLPYKNNSVDAGISIAVIHHLSTRERRKQAISEMIRVLRPRGKCLIYVWAKEQNRNSAQSNYLKYNTSKKNEKEDDACTLQRTEQNLILPVHKNRTEFTHSDMLVPWKKKSGNNFLRYYHLFEEGELTELCSEIPLCCDWCVEQRLIRIDSSKVETNINPTGAIGKETINNVNIQQNVKMPPKCKFQEGEKVLCFHGPLIYEAKCLKSSITKEKQIKYFIHYAGWNKNWDEWVPESRVLKYNEANVQRQREVQRAHSNQQSAQKTKKGGTGSKTQGRRSDVGREKDTDSRASTPIANVDKSISRLNKSTGSIVTPSSSHDTTTEGPRKKRSRVEASGESEEYLTKVEVKIKIPEELKFVLIDESEVILKHHKLPVLPVKNTVDKILDDYVESKSVGKPETTRESVMEITKGIRDYFNITLGLQLLYKWERPQFIQMVNDNPDVLPSQMYGAFHLLRLFVRLGGMLSYTTLDERSIQLLLSHFHDFLQYLQKNHVELFNLQQDYTDPPPDYHRKYG</sequence>
<dbReference type="Gene3D" id="2.30.30.140">
    <property type="match status" value="1"/>
</dbReference>
<reference evidence="11" key="2">
    <citation type="journal article" date="2023" name="Commun. Biol.">
        <title>Intrasexual cuticular hydrocarbon dimorphism in a wasp sheds light on hydrocarbon biosynthesis genes in Hymenoptera.</title>
        <authorList>
            <person name="Moris V.C."/>
            <person name="Podsiadlowski L."/>
            <person name="Martin S."/>
            <person name="Oeyen J.P."/>
            <person name="Donath A."/>
            <person name="Petersen M."/>
            <person name="Wilbrandt J."/>
            <person name="Misof B."/>
            <person name="Liedtke D."/>
            <person name="Thamm M."/>
            <person name="Scheiner R."/>
            <person name="Schmitt T."/>
            <person name="Niehuis O."/>
        </authorList>
    </citation>
    <scope>NUCLEOTIDE SEQUENCE</scope>
    <source>
        <strain evidence="11">GBR_01_08_01A</strain>
    </source>
</reference>
<dbReference type="SUPFAM" id="SSF53335">
    <property type="entry name" value="S-adenosyl-L-methionine-dependent methyltransferases"/>
    <property type="match status" value="1"/>
</dbReference>
<evidence type="ECO:0000256" key="5">
    <source>
        <dbReference type="ARBA" id="ARBA00022884"/>
    </source>
</evidence>
<dbReference type="Proteomes" id="UP001258017">
    <property type="component" value="Unassembled WGS sequence"/>
</dbReference>
<dbReference type="GO" id="GO:0008757">
    <property type="term" value="F:S-adenosylmethionine-dependent methyltransferase activity"/>
    <property type="evidence" value="ECO:0007669"/>
    <property type="project" value="InterPro"/>
</dbReference>
<feature type="compositionally biased region" description="Polar residues" evidence="9">
    <location>
        <begin position="731"/>
        <end position="748"/>
    </location>
</feature>
<dbReference type="CDD" id="cd02440">
    <property type="entry name" value="AdoMet_MTases"/>
    <property type="match status" value="1"/>
</dbReference>
<evidence type="ECO:0000313" key="12">
    <source>
        <dbReference type="Proteomes" id="UP001258017"/>
    </source>
</evidence>
<evidence type="ECO:0000256" key="1">
    <source>
        <dbReference type="ARBA" id="ARBA00001954"/>
    </source>
</evidence>
<evidence type="ECO:0000313" key="11">
    <source>
        <dbReference type="EMBL" id="KAK2582501.1"/>
    </source>
</evidence>
<keyword evidence="6" id="KW-0805">Transcription regulation</keyword>
<evidence type="ECO:0000259" key="10">
    <source>
        <dbReference type="PROSITE" id="PS51471"/>
    </source>
</evidence>
<dbReference type="Pfam" id="PF05712">
    <property type="entry name" value="MRG"/>
    <property type="match status" value="1"/>
</dbReference>
<accession>A0AAD9RNQ1</accession>
<dbReference type="Gene3D" id="1.10.274.30">
    <property type="entry name" value="MRG domain"/>
    <property type="match status" value="1"/>
</dbReference>
<dbReference type="Pfam" id="PF13532">
    <property type="entry name" value="2OG-FeII_Oxy_2"/>
    <property type="match status" value="1"/>
</dbReference>
<dbReference type="InterPro" id="IPR016197">
    <property type="entry name" value="Chromo-like_dom_sf"/>
</dbReference>
<keyword evidence="4" id="KW-0156">Chromatin regulator</keyword>
<dbReference type="InterPro" id="IPR027450">
    <property type="entry name" value="AlkB-like"/>
</dbReference>
<evidence type="ECO:0000256" key="9">
    <source>
        <dbReference type="SAM" id="MobiDB-lite"/>
    </source>
</evidence>
<protein>
    <recommendedName>
        <fullName evidence="10">Fe2OG dioxygenase domain-containing protein</fullName>
    </recommendedName>
</protein>
<reference evidence="11" key="1">
    <citation type="submission" date="2021-08" db="EMBL/GenBank/DDBJ databases">
        <authorList>
            <person name="Misof B."/>
            <person name="Oliver O."/>
            <person name="Podsiadlowski L."/>
            <person name="Donath A."/>
            <person name="Peters R."/>
            <person name="Mayer C."/>
            <person name="Rust J."/>
            <person name="Gunkel S."/>
            <person name="Lesny P."/>
            <person name="Martin S."/>
            <person name="Oeyen J.P."/>
            <person name="Petersen M."/>
            <person name="Panagiotis P."/>
            <person name="Wilbrandt J."/>
            <person name="Tanja T."/>
        </authorList>
    </citation>
    <scope>NUCLEOTIDE SEQUENCE</scope>
    <source>
        <strain evidence="11">GBR_01_08_01A</strain>
        <tissue evidence="11">Thorax + abdomen</tissue>
    </source>
</reference>
<dbReference type="AlphaFoldDB" id="A0AAD9RNQ1"/>
<dbReference type="GO" id="GO:0006355">
    <property type="term" value="P:regulation of DNA-templated transcription"/>
    <property type="evidence" value="ECO:0007669"/>
    <property type="project" value="InterPro"/>
</dbReference>
<keyword evidence="12" id="KW-1185">Reference proteome</keyword>
<dbReference type="Pfam" id="PF08241">
    <property type="entry name" value="Methyltransf_11"/>
    <property type="match status" value="1"/>
</dbReference>
<dbReference type="InterPro" id="IPR053820">
    <property type="entry name" value="MSL3_chromo-like"/>
</dbReference>
<comment type="cofactor">
    <cofactor evidence="1">
        <name>Fe(2+)</name>
        <dbReference type="ChEBI" id="CHEBI:29033"/>
    </cofactor>
</comment>
<organism evidence="11 12">
    <name type="scientific">Odynerus spinipes</name>
    <dbReference type="NCBI Taxonomy" id="1348599"/>
    <lineage>
        <taxon>Eukaryota</taxon>
        <taxon>Metazoa</taxon>
        <taxon>Ecdysozoa</taxon>
        <taxon>Arthropoda</taxon>
        <taxon>Hexapoda</taxon>
        <taxon>Insecta</taxon>
        <taxon>Pterygota</taxon>
        <taxon>Neoptera</taxon>
        <taxon>Endopterygota</taxon>
        <taxon>Hymenoptera</taxon>
        <taxon>Apocrita</taxon>
        <taxon>Aculeata</taxon>
        <taxon>Vespoidea</taxon>
        <taxon>Vespidae</taxon>
        <taxon>Eumeninae</taxon>
        <taxon>Odynerus</taxon>
    </lineage>
</organism>
<evidence type="ECO:0000256" key="7">
    <source>
        <dbReference type="ARBA" id="ARBA00023163"/>
    </source>
</evidence>
<evidence type="ECO:0000256" key="3">
    <source>
        <dbReference type="ARBA" id="ARBA00022833"/>
    </source>
</evidence>
<dbReference type="CDD" id="cd18983">
    <property type="entry name" value="CBD_MSL3_like"/>
    <property type="match status" value="1"/>
</dbReference>
<dbReference type="Gene3D" id="3.40.50.150">
    <property type="entry name" value="Vaccinia Virus protein VP39"/>
    <property type="match status" value="1"/>
</dbReference>
<evidence type="ECO:0000256" key="6">
    <source>
        <dbReference type="ARBA" id="ARBA00023015"/>
    </source>
</evidence>
<dbReference type="SMART" id="SM00298">
    <property type="entry name" value="CHROMO"/>
    <property type="match status" value="1"/>
</dbReference>
<dbReference type="SUPFAM" id="SSF54160">
    <property type="entry name" value="Chromo domain-like"/>
    <property type="match status" value="1"/>
</dbReference>
<dbReference type="InterPro" id="IPR038217">
    <property type="entry name" value="MRG_C_sf"/>
</dbReference>
<dbReference type="EMBL" id="JAIFRP010000031">
    <property type="protein sequence ID" value="KAK2582501.1"/>
    <property type="molecule type" value="Genomic_DNA"/>
</dbReference>
<dbReference type="GO" id="GO:0035267">
    <property type="term" value="C:NuA4 histone acetyltransferase complex"/>
    <property type="evidence" value="ECO:0007669"/>
    <property type="project" value="TreeGrafter"/>
</dbReference>
<feature type="domain" description="Fe2OG dioxygenase" evidence="10">
    <location>
        <begin position="208"/>
        <end position="312"/>
    </location>
</feature>
<gene>
    <name evidence="11" type="ORF">KPH14_004802</name>
</gene>
<dbReference type="Pfam" id="PF22732">
    <property type="entry name" value="MSL3_chromo-like"/>
    <property type="match status" value="1"/>
</dbReference>
<dbReference type="InterPro" id="IPR005123">
    <property type="entry name" value="Oxoglu/Fe-dep_dioxygenase_dom"/>
</dbReference>
<dbReference type="InterPro" id="IPR000953">
    <property type="entry name" value="Chromo/chromo_shadow_dom"/>
</dbReference>
<dbReference type="Gene3D" id="2.60.120.590">
    <property type="entry name" value="Alpha-ketoglutarate-dependent dioxygenase AlkB-like"/>
    <property type="match status" value="1"/>
</dbReference>
<dbReference type="PANTHER" id="PTHR10880:SF48">
    <property type="entry name" value="MORTALITY FACTOR 4 LIKE 2"/>
    <property type="match status" value="1"/>
</dbReference>
<dbReference type="InterPro" id="IPR013216">
    <property type="entry name" value="Methyltransf_11"/>
</dbReference>
<dbReference type="InterPro" id="IPR012677">
    <property type="entry name" value="Nucleotide-bd_a/b_plait_sf"/>
</dbReference>
<evidence type="ECO:0000256" key="4">
    <source>
        <dbReference type="ARBA" id="ARBA00022853"/>
    </source>
</evidence>
<dbReference type="PROSITE" id="PS51640">
    <property type="entry name" value="MRG"/>
    <property type="match status" value="1"/>
</dbReference>
<dbReference type="InterPro" id="IPR029063">
    <property type="entry name" value="SAM-dependent_MTases_sf"/>
</dbReference>
<comment type="subcellular location">
    <subcellularLocation>
        <location evidence="2">Nucleus</location>
    </subcellularLocation>
</comment>
<keyword evidence="7" id="KW-0804">Transcription</keyword>
<keyword evidence="3" id="KW-0862">Zinc</keyword>
<dbReference type="GO" id="GO:0003723">
    <property type="term" value="F:RNA binding"/>
    <property type="evidence" value="ECO:0007669"/>
    <property type="project" value="UniProtKB-KW"/>
</dbReference>
<dbReference type="GO" id="GO:0006325">
    <property type="term" value="P:chromatin organization"/>
    <property type="evidence" value="ECO:0007669"/>
    <property type="project" value="UniProtKB-KW"/>
</dbReference>
<dbReference type="InterPro" id="IPR035979">
    <property type="entry name" value="RBD_domain_sf"/>
</dbReference>
<dbReference type="SUPFAM" id="SSF51197">
    <property type="entry name" value="Clavaminate synthase-like"/>
    <property type="match status" value="1"/>
</dbReference>
<dbReference type="SUPFAM" id="SSF54928">
    <property type="entry name" value="RNA-binding domain, RBD"/>
    <property type="match status" value="1"/>
</dbReference>
<feature type="compositionally biased region" description="Basic and acidic residues" evidence="9">
    <location>
        <begin position="705"/>
        <end position="717"/>
    </location>
</feature>
<comment type="caution">
    <text evidence="11">The sequence shown here is derived from an EMBL/GenBank/DDBJ whole genome shotgun (WGS) entry which is preliminary data.</text>
</comment>
<dbReference type="PROSITE" id="PS51471">
    <property type="entry name" value="FE2OG_OXY"/>
    <property type="match status" value="1"/>
</dbReference>
<feature type="region of interest" description="Disordered" evidence="9">
    <location>
        <begin position="677"/>
        <end position="766"/>
    </location>
</feature>
<evidence type="ECO:0000256" key="8">
    <source>
        <dbReference type="ARBA" id="ARBA00023242"/>
    </source>
</evidence>
<dbReference type="FunFam" id="2.30.30.140:FF:000024">
    <property type="entry name" value="Mortality factor 4-like protein 1"/>
    <property type="match status" value="1"/>
</dbReference>
<dbReference type="Gene3D" id="3.30.70.330">
    <property type="match status" value="1"/>
</dbReference>
<evidence type="ECO:0000256" key="2">
    <source>
        <dbReference type="ARBA" id="ARBA00004123"/>
    </source>
</evidence>
<dbReference type="InterPro" id="IPR008676">
    <property type="entry name" value="MRG"/>
</dbReference>
<dbReference type="InterPro" id="IPR037151">
    <property type="entry name" value="AlkB-like_sf"/>
</dbReference>
<dbReference type="PANTHER" id="PTHR10880">
    <property type="entry name" value="MORTALITY FACTOR 4-LIKE PROTEIN"/>
    <property type="match status" value="1"/>
</dbReference>
<name>A0AAD9RNQ1_9HYME</name>
<dbReference type="InterPro" id="IPR026541">
    <property type="entry name" value="MRG_dom"/>
</dbReference>